<organism evidence="5 6">
    <name type="scientific">Chrysophaeum taylorii</name>
    <dbReference type="NCBI Taxonomy" id="2483200"/>
    <lineage>
        <taxon>Eukaryota</taxon>
        <taxon>Sar</taxon>
        <taxon>Stramenopiles</taxon>
        <taxon>Ochrophyta</taxon>
        <taxon>Pelagophyceae</taxon>
        <taxon>Pelagomonadales</taxon>
        <taxon>Pelagomonadaceae</taxon>
        <taxon>Chrysophaeum</taxon>
    </lineage>
</organism>
<feature type="region of interest" description="Disordered" evidence="4">
    <location>
        <begin position="284"/>
        <end position="313"/>
    </location>
</feature>
<keyword evidence="6" id="KW-1185">Reference proteome</keyword>
<keyword evidence="3" id="KW-0539">Nucleus</keyword>
<sequence>MSKEVVEVGSVEEEKEEGKKGSRGVLGVRMMALPPPRASKRRKIVMEEEEYLDALERIITRDYFPEVARGSSLPLSVDEFAARYTSEDNDSFDKILEKDAREHARKFWWSYDADRLIQAGVDVPDPSAPGLHLLSDGSHISRERRLIADKACAASPTRDDRVSGLNFSRYRARNNLLFPAEVDPRAGPPRIEAAKDNPRCGARVSEAAVEKANTRFEEGDDGAISSRLDKDPVYARRELVPMTPVIEPGGANDPAGASPFVTWGRLAAPPQPLVDDRQELGRRLDAKAKKRLPTPSPLRLAIDGRRSRGAAMSPAVRALAKGLHGGRFDATAALRASYLPPPSSSSSLLQSRRPSPSMTPRRGS</sequence>
<reference evidence="5" key="1">
    <citation type="submission" date="2023-01" db="EMBL/GenBank/DDBJ databases">
        <title>Metagenome sequencing of chrysophaentin producing Chrysophaeum taylorii.</title>
        <authorList>
            <person name="Davison J."/>
            <person name="Bewley C."/>
        </authorList>
    </citation>
    <scope>NUCLEOTIDE SEQUENCE</scope>
    <source>
        <strain evidence="5">NIES-1699</strain>
    </source>
</reference>
<comment type="caution">
    <text evidence="5">The sequence shown here is derived from an EMBL/GenBank/DDBJ whole genome shotgun (WGS) entry which is preliminary data.</text>
</comment>
<dbReference type="InterPro" id="IPR019148">
    <property type="entry name" value="Nuclear_protein_DGCR14_ESS-2"/>
</dbReference>
<dbReference type="EMBL" id="JAQMWT010000138">
    <property type="protein sequence ID" value="KAJ8609552.1"/>
    <property type="molecule type" value="Genomic_DNA"/>
</dbReference>
<evidence type="ECO:0008006" key="7">
    <source>
        <dbReference type="Google" id="ProtNLM"/>
    </source>
</evidence>
<proteinExistence type="inferred from homology"/>
<evidence type="ECO:0000256" key="3">
    <source>
        <dbReference type="ARBA" id="ARBA00023242"/>
    </source>
</evidence>
<evidence type="ECO:0000313" key="6">
    <source>
        <dbReference type="Proteomes" id="UP001230188"/>
    </source>
</evidence>
<dbReference type="Proteomes" id="UP001230188">
    <property type="component" value="Unassembled WGS sequence"/>
</dbReference>
<dbReference type="PANTHER" id="PTHR12940">
    <property type="entry name" value="ES-2 PROTEIN - RELATED"/>
    <property type="match status" value="1"/>
</dbReference>
<comment type="similarity">
    <text evidence="2">Belongs to the ESS2 family.</text>
</comment>
<protein>
    <recommendedName>
        <fullName evidence="7">Nuclear protein Es2</fullName>
    </recommendedName>
</protein>
<gene>
    <name evidence="5" type="ORF">CTAYLR_006027</name>
</gene>
<evidence type="ECO:0000256" key="1">
    <source>
        <dbReference type="ARBA" id="ARBA00004123"/>
    </source>
</evidence>
<dbReference type="PANTHER" id="PTHR12940:SF0">
    <property type="entry name" value="SPLICING FACTOR ESS-2 HOMOLOG"/>
    <property type="match status" value="1"/>
</dbReference>
<comment type="subcellular location">
    <subcellularLocation>
        <location evidence="1">Nucleus</location>
    </subcellularLocation>
</comment>
<name>A0AAD7UKJ0_9STRA</name>
<dbReference type="AlphaFoldDB" id="A0AAD7UKJ0"/>
<feature type="region of interest" description="Disordered" evidence="4">
    <location>
        <begin position="337"/>
        <end position="364"/>
    </location>
</feature>
<feature type="region of interest" description="Disordered" evidence="4">
    <location>
        <begin position="1"/>
        <end position="28"/>
    </location>
</feature>
<dbReference type="Pfam" id="PF09751">
    <property type="entry name" value="Es2"/>
    <property type="match status" value="1"/>
</dbReference>
<accession>A0AAD7UKJ0</accession>
<evidence type="ECO:0000256" key="2">
    <source>
        <dbReference type="ARBA" id="ARBA00009072"/>
    </source>
</evidence>
<evidence type="ECO:0000256" key="4">
    <source>
        <dbReference type="SAM" id="MobiDB-lite"/>
    </source>
</evidence>
<evidence type="ECO:0000313" key="5">
    <source>
        <dbReference type="EMBL" id="KAJ8609552.1"/>
    </source>
</evidence>
<dbReference type="GO" id="GO:0071013">
    <property type="term" value="C:catalytic step 2 spliceosome"/>
    <property type="evidence" value="ECO:0007669"/>
    <property type="project" value="TreeGrafter"/>
</dbReference>